<dbReference type="Proteomes" id="UP000886501">
    <property type="component" value="Unassembled WGS sequence"/>
</dbReference>
<reference evidence="1" key="2">
    <citation type="journal article" date="2020" name="Nat. Commun.">
        <title>Large-scale genome sequencing of mycorrhizal fungi provides insights into the early evolution of symbiotic traits.</title>
        <authorList>
            <person name="Miyauchi S."/>
            <person name="Kiss E."/>
            <person name="Kuo A."/>
            <person name="Drula E."/>
            <person name="Kohler A."/>
            <person name="Sanchez-Garcia M."/>
            <person name="Morin E."/>
            <person name="Andreopoulos B."/>
            <person name="Barry K.W."/>
            <person name="Bonito G."/>
            <person name="Buee M."/>
            <person name="Carver A."/>
            <person name="Chen C."/>
            <person name="Cichocki N."/>
            <person name="Clum A."/>
            <person name="Culley D."/>
            <person name="Crous P.W."/>
            <person name="Fauchery L."/>
            <person name="Girlanda M."/>
            <person name="Hayes R.D."/>
            <person name="Keri Z."/>
            <person name="LaButti K."/>
            <person name="Lipzen A."/>
            <person name="Lombard V."/>
            <person name="Magnuson J."/>
            <person name="Maillard F."/>
            <person name="Murat C."/>
            <person name="Nolan M."/>
            <person name="Ohm R.A."/>
            <person name="Pangilinan J."/>
            <person name="Pereira M.F."/>
            <person name="Perotto S."/>
            <person name="Peter M."/>
            <person name="Pfister S."/>
            <person name="Riley R."/>
            <person name="Sitrit Y."/>
            <person name="Stielow J.B."/>
            <person name="Szollosi G."/>
            <person name="Zifcakova L."/>
            <person name="Stursova M."/>
            <person name="Spatafora J.W."/>
            <person name="Tedersoo L."/>
            <person name="Vaario L.M."/>
            <person name="Yamada A."/>
            <person name="Yan M."/>
            <person name="Wang P."/>
            <person name="Xu J."/>
            <person name="Bruns T."/>
            <person name="Baldrian P."/>
            <person name="Vilgalys R."/>
            <person name="Dunand C."/>
            <person name="Henrissat B."/>
            <person name="Grigoriev I.V."/>
            <person name="Hibbett D."/>
            <person name="Nagy L.G."/>
            <person name="Martin F.M."/>
        </authorList>
    </citation>
    <scope>NUCLEOTIDE SEQUENCE</scope>
    <source>
        <strain evidence="1">P2</strain>
    </source>
</reference>
<keyword evidence="2" id="KW-1185">Reference proteome</keyword>
<proteinExistence type="predicted"/>
<comment type="caution">
    <text evidence="1">The sequence shown here is derived from an EMBL/GenBank/DDBJ whole genome shotgun (WGS) entry which is preliminary data.</text>
</comment>
<evidence type="ECO:0000313" key="1">
    <source>
        <dbReference type="EMBL" id="KAF9645620.1"/>
    </source>
</evidence>
<sequence length="683" mass="77194">MAATLPLRQALTESISSGRLEDTKIILYSRRDSSGTVYRPRALYASSHVLKTVPYFNDRRPLSTSLTDRAANDALRVLFGTFAEAESKNFSEAIDDTESVEDYGYYSDSDLEEDDDHIVNLAIQPKETIPLRGHPFDPFCFSLGDDKSTHTHGERKEHPEEGKVIKIQDVAFVTFQAFLFYLYTSQIEFAPHGSERNRRSRTAEILSVSKDSIPRPSPKSIYRLADKYDIPSLKELALDSIKDGLKSCDIVEEVFSEFASKYQEVRTVQVKHLASVWFRGDEESAEGLGEKIDEKIESYANGQLDYAMEAMTLLWELSRGHEDPLEDLPQRIPSPVTLSDINTPVCPFPVVSFATDTPYPPQESQNWRRFKTALVKSIHEGTFFDRKYWTRRSKTAKVLRPVYISSIVVGERLRYVDSVVKPHQEEESFDTASGSEDSDCESSSEQASESPPEEQVDRKEETEQQTLPVLTVGSFASWRSLFFYLCTDVIQFAPLKSQGTDVRAQYVREQTTPDRPPPCSPRVIYSLASALDIKPLRDLAFDDIRSKVTSTNVVTELFSSFTSRESDVMKMHCKLLSGKFHERNTTSSVADLIKSMAGGSAVHRAGALKLALRNGRSKGGALLRCPYHHCDFHHNPISYRSMGPSLECPRDHWEGNPLMECTNCGQVRSNSHTECQRCGEWFK</sequence>
<name>A0ACB6Z7C1_THEGA</name>
<organism evidence="1 2">
    <name type="scientific">Thelephora ganbajun</name>
    <name type="common">Ganba fungus</name>
    <dbReference type="NCBI Taxonomy" id="370292"/>
    <lineage>
        <taxon>Eukaryota</taxon>
        <taxon>Fungi</taxon>
        <taxon>Dikarya</taxon>
        <taxon>Basidiomycota</taxon>
        <taxon>Agaricomycotina</taxon>
        <taxon>Agaricomycetes</taxon>
        <taxon>Thelephorales</taxon>
        <taxon>Thelephoraceae</taxon>
        <taxon>Thelephora</taxon>
    </lineage>
</organism>
<dbReference type="EMBL" id="MU118084">
    <property type="protein sequence ID" value="KAF9645620.1"/>
    <property type="molecule type" value="Genomic_DNA"/>
</dbReference>
<reference evidence="1" key="1">
    <citation type="submission" date="2019-10" db="EMBL/GenBank/DDBJ databases">
        <authorList>
            <consortium name="DOE Joint Genome Institute"/>
            <person name="Kuo A."/>
            <person name="Miyauchi S."/>
            <person name="Kiss E."/>
            <person name="Drula E."/>
            <person name="Kohler A."/>
            <person name="Sanchez-Garcia M."/>
            <person name="Andreopoulos B."/>
            <person name="Barry K.W."/>
            <person name="Bonito G."/>
            <person name="Buee M."/>
            <person name="Carver A."/>
            <person name="Chen C."/>
            <person name="Cichocki N."/>
            <person name="Clum A."/>
            <person name="Culley D."/>
            <person name="Crous P.W."/>
            <person name="Fauchery L."/>
            <person name="Girlanda M."/>
            <person name="Hayes R."/>
            <person name="Keri Z."/>
            <person name="Labutti K."/>
            <person name="Lipzen A."/>
            <person name="Lombard V."/>
            <person name="Magnuson J."/>
            <person name="Maillard F."/>
            <person name="Morin E."/>
            <person name="Murat C."/>
            <person name="Nolan M."/>
            <person name="Ohm R."/>
            <person name="Pangilinan J."/>
            <person name="Pereira M."/>
            <person name="Perotto S."/>
            <person name="Peter M."/>
            <person name="Riley R."/>
            <person name="Sitrit Y."/>
            <person name="Stielow B."/>
            <person name="Szollosi G."/>
            <person name="Zifcakova L."/>
            <person name="Stursova M."/>
            <person name="Spatafora J.W."/>
            <person name="Tedersoo L."/>
            <person name="Vaario L.-M."/>
            <person name="Yamada A."/>
            <person name="Yan M."/>
            <person name="Wang P."/>
            <person name="Xu J."/>
            <person name="Bruns T."/>
            <person name="Baldrian P."/>
            <person name="Vilgalys R."/>
            <person name="Henrissat B."/>
            <person name="Grigoriev I.V."/>
            <person name="Hibbett D."/>
            <person name="Nagy L.G."/>
            <person name="Martin F.M."/>
        </authorList>
    </citation>
    <scope>NUCLEOTIDE SEQUENCE</scope>
    <source>
        <strain evidence="1">P2</strain>
    </source>
</reference>
<accession>A0ACB6Z7C1</accession>
<gene>
    <name evidence="1" type="ORF">BDM02DRAFT_3262815</name>
</gene>
<evidence type="ECO:0000313" key="2">
    <source>
        <dbReference type="Proteomes" id="UP000886501"/>
    </source>
</evidence>
<protein>
    <submittedName>
        <fullName evidence="1">Uncharacterized protein</fullName>
    </submittedName>
</protein>